<evidence type="ECO:0000313" key="2">
    <source>
        <dbReference type="Proteomes" id="UP000253426"/>
    </source>
</evidence>
<dbReference type="EMBL" id="QNRR01000015">
    <property type="protein sequence ID" value="RBP36996.1"/>
    <property type="molecule type" value="Genomic_DNA"/>
</dbReference>
<dbReference type="Proteomes" id="UP000253426">
    <property type="component" value="Unassembled WGS sequence"/>
</dbReference>
<dbReference type="AlphaFoldDB" id="A0A366H6V9"/>
<keyword evidence="2" id="KW-1185">Reference proteome</keyword>
<sequence>MSGCMTCRWKRCDERASPALSSLWRTGHAATPRAITFSWTPSGSELFSTFTQGVGRQGSLTLGWAPVPLQGTNAAVVSKELMRQSFQRSCGVRLWICEGVSMQWCGANSVGGCRVRDLKPHAPGPEFPSQSGASHAHSKALRATWCCLANDGANRVGHLTGLASSGLA</sequence>
<reference evidence="1 2" key="1">
    <citation type="submission" date="2018-06" db="EMBL/GenBank/DDBJ databases">
        <title>Genomic Encyclopedia of Type Strains, Phase IV (KMG-IV): sequencing the most valuable type-strain genomes for metagenomic binning, comparative biology and taxonomic classification.</title>
        <authorList>
            <person name="Goeker M."/>
        </authorList>
    </citation>
    <scope>NUCLEOTIDE SEQUENCE [LARGE SCALE GENOMIC DNA]</scope>
    <source>
        <strain evidence="1 2">DSM 25532</strain>
    </source>
</reference>
<protein>
    <submittedName>
        <fullName evidence="1">Uncharacterized protein</fullName>
    </submittedName>
</protein>
<accession>A0A366H6V9</accession>
<organism evidence="1 2">
    <name type="scientific">Roseimicrobium gellanilyticum</name>
    <dbReference type="NCBI Taxonomy" id="748857"/>
    <lineage>
        <taxon>Bacteria</taxon>
        <taxon>Pseudomonadati</taxon>
        <taxon>Verrucomicrobiota</taxon>
        <taxon>Verrucomicrobiia</taxon>
        <taxon>Verrucomicrobiales</taxon>
        <taxon>Verrucomicrobiaceae</taxon>
        <taxon>Roseimicrobium</taxon>
    </lineage>
</organism>
<comment type="caution">
    <text evidence="1">The sequence shown here is derived from an EMBL/GenBank/DDBJ whole genome shotgun (WGS) entry which is preliminary data.</text>
</comment>
<evidence type="ECO:0000313" key="1">
    <source>
        <dbReference type="EMBL" id="RBP36996.1"/>
    </source>
</evidence>
<name>A0A366H6V9_9BACT</name>
<gene>
    <name evidence="1" type="ORF">DES53_115137</name>
</gene>
<proteinExistence type="predicted"/>